<dbReference type="Proteomes" id="UP000241167">
    <property type="component" value="Unassembled WGS sequence"/>
</dbReference>
<accession>A0A2P7QJ67</accession>
<dbReference type="PANTHER" id="PTHR11647">
    <property type="entry name" value="HYDRANTOINASE/DIHYDROPYRIMIDINASE FAMILY MEMBER"/>
    <property type="match status" value="1"/>
</dbReference>
<gene>
    <name evidence="3" type="ORF">C7I55_20185</name>
</gene>
<evidence type="ECO:0000256" key="1">
    <source>
        <dbReference type="SAM" id="SignalP"/>
    </source>
</evidence>
<organism evidence="3 4">
    <name type="scientific">Allosphingosinicella deserti</name>
    <dbReference type="NCBI Taxonomy" id="2116704"/>
    <lineage>
        <taxon>Bacteria</taxon>
        <taxon>Pseudomonadati</taxon>
        <taxon>Pseudomonadota</taxon>
        <taxon>Alphaproteobacteria</taxon>
        <taxon>Sphingomonadales</taxon>
        <taxon>Sphingomonadaceae</taxon>
        <taxon>Allosphingosinicella</taxon>
    </lineage>
</organism>
<dbReference type="AlphaFoldDB" id="A0A2P7QJ67"/>
<dbReference type="OrthoDB" id="9766983at2"/>
<name>A0A2P7QJ67_9SPHN</name>
<dbReference type="InterPro" id="IPR011059">
    <property type="entry name" value="Metal-dep_hydrolase_composite"/>
</dbReference>
<feature type="chain" id="PRO_5015146813" evidence="1">
    <location>
        <begin position="23"/>
        <end position="521"/>
    </location>
</feature>
<keyword evidence="1" id="KW-0732">Signal</keyword>
<dbReference type="Gene3D" id="3.20.20.140">
    <property type="entry name" value="Metal-dependent hydrolases"/>
    <property type="match status" value="2"/>
</dbReference>
<evidence type="ECO:0000259" key="2">
    <source>
        <dbReference type="Pfam" id="PF07969"/>
    </source>
</evidence>
<dbReference type="GO" id="GO:0016810">
    <property type="term" value="F:hydrolase activity, acting on carbon-nitrogen (but not peptide) bonds"/>
    <property type="evidence" value="ECO:0007669"/>
    <property type="project" value="InterPro"/>
</dbReference>
<comment type="caution">
    <text evidence="3">The sequence shown here is derived from an EMBL/GenBank/DDBJ whole genome shotgun (WGS) entry which is preliminary data.</text>
</comment>
<evidence type="ECO:0000313" key="3">
    <source>
        <dbReference type="EMBL" id="PSJ38014.1"/>
    </source>
</evidence>
<feature type="domain" description="Amidohydrolase 3" evidence="2">
    <location>
        <begin position="67"/>
        <end position="495"/>
    </location>
</feature>
<evidence type="ECO:0000313" key="4">
    <source>
        <dbReference type="Proteomes" id="UP000241167"/>
    </source>
</evidence>
<dbReference type="InterPro" id="IPR050378">
    <property type="entry name" value="Metallo-dep_Hydrolases_sf"/>
</dbReference>
<dbReference type="SUPFAM" id="SSF51338">
    <property type="entry name" value="Composite domain of metallo-dependent hydrolases"/>
    <property type="match status" value="1"/>
</dbReference>
<dbReference type="PANTHER" id="PTHR11647:SF1">
    <property type="entry name" value="COLLAPSIN RESPONSE MEDIATOR PROTEIN"/>
    <property type="match status" value="1"/>
</dbReference>
<dbReference type="InterPro" id="IPR013108">
    <property type="entry name" value="Amidohydro_3"/>
</dbReference>
<dbReference type="Pfam" id="PF07969">
    <property type="entry name" value="Amidohydro_3"/>
    <property type="match status" value="1"/>
</dbReference>
<dbReference type="InterPro" id="IPR032466">
    <property type="entry name" value="Metal_Hydrolase"/>
</dbReference>
<dbReference type="EMBL" id="PXYI01000007">
    <property type="protein sequence ID" value="PSJ38014.1"/>
    <property type="molecule type" value="Genomic_DNA"/>
</dbReference>
<sequence>MMFRRAALLAGIAGFSLGAAPASGPVDILIRGGTIYTGDAAPFVGDVAISGDRIRALGRGLKLPARKTIDARGLVVAPGFIDPHTHAGAQLASDDAATRLIPGFLMQGVTTAFIGNDGGGDPDVRTVLARAATKPVGINYAAYVGLDPVRKKVVGEGDRAPTADELAAMKQLVAGAMCQGALGFSTGLFYAPQSFAGKDEIVSLAREAATRGGVYDTHLRDESSYTIGLSAAVDEAIAIGREAGLPVNISHIKALGVDVHGQAPAIIAKIERARAAGKRVTADQYPWSASGTSLVASLVPLWAQDGGRAAMLKRFDDSTLGERLRAGITDNLRRRGTAAALLITEGEHRGRTLAQVAAARGEDPVAAAIAVIRVKDPAVASFNQTEEDIAAFMRRPWVMTGSDASTGHPRSYGSFARKYSEYVVKRQVLTLREFLHRSSTLTADTFRLSGRGRLAPDAYADIVLFDPKHFAEQATYEQPALLAAGVRAVVVNGVLAVDNGTPTGAAAGRALAHTPTPGRCG</sequence>
<protein>
    <submittedName>
        <fullName evidence="3">Amidohydrolase</fullName>
    </submittedName>
</protein>
<keyword evidence="3" id="KW-0378">Hydrolase</keyword>
<feature type="signal peptide" evidence="1">
    <location>
        <begin position="1"/>
        <end position="22"/>
    </location>
</feature>
<dbReference type="SUPFAM" id="SSF51556">
    <property type="entry name" value="Metallo-dependent hydrolases"/>
    <property type="match status" value="1"/>
</dbReference>
<reference evidence="3 4" key="1">
    <citation type="submission" date="2018-03" db="EMBL/GenBank/DDBJ databases">
        <title>The draft genome of Sphingosinicella sp. GL-C-18.</title>
        <authorList>
            <person name="Liu L."/>
            <person name="Li L."/>
            <person name="Liang L."/>
            <person name="Zhang X."/>
            <person name="Wang T."/>
        </authorList>
    </citation>
    <scope>NUCLEOTIDE SEQUENCE [LARGE SCALE GENOMIC DNA]</scope>
    <source>
        <strain evidence="3 4">GL-C-18</strain>
    </source>
</reference>
<proteinExistence type="predicted"/>
<keyword evidence="4" id="KW-1185">Reference proteome</keyword>